<proteinExistence type="predicted"/>
<protein>
    <submittedName>
        <fullName evidence="1">Nucleotidyltransferase</fullName>
        <ecNumber evidence="1">2.7.7.-</ecNumber>
    </submittedName>
</protein>
<dbReference type="OrthoDB" id="9810452at2"/>
<dbReference type="SUPFAM" id="SSF81593">
    <property type="entry name" value="Nucleotidyltransferase substrate binding subunit/domain"/>
    <property type="match status" value="1"/>
</dbReference>
<accession>Q83CT2</accession>
<dbReference type="EC" id="2.7.7.-" evidence="1"/>
<keyword evidence="1" id="KW-0548">Nucleotidyltransferase</keyword>
<organism evidence="1 2">
    <name type="scientific">Coxiella burnetii (strain RSA 493 / Nine Mile phase I)</name>
    <dbReference type="NCBI Taxonomy" id="227377"/>
    <lineage>
        <taxon>Bacteria</taxon>
        <taxon>Pseudomonadati</taxon>
        <taxon>Pseudomonadota</taxon>
        <taxon>Gammaproteobacteria</taxon>
        <taxon>Legionellales</taxon>
        <taxon>Coxiellaceae</taxon>
        <taxon>Coxiella</taxon>
    </lineage>
</organism>
<dbReference type="KEGG" id="cbu:CBU_1021"/>
<dbReference type="EnsemblBacteria" id="AAO90541">
    <property type="protein sequence ID" value="AAO90541"/>
    <property type="gene ID" value="CBU_1021"/>
</dbReference>
<dbReference type="HOGENOM" id="CLU_118479_0_0_6"/>
<dbReference type="GeneID" id="1208919"/>
<name>Q83CT2_COXBU</name>
<dbReference type="eggNOG" id="COG1669">
    <property type="taxonomic scope" value="Bacteria"/>
</dbReference>
<keyword evidence="2" id="KW-1185">Reference proteome</keyword>
<dbReference type="RefSeq" id="WP_010957957.1">
    <property type="nucleotide sequence ID" value="NC_002971.4"/>
</dbReference>
<dbReference type="Gene3D" id="1.20.120.330">
    <property type="entry name" value="Nucleotidyltransferases domain 2"/>
    <property type="match status" value="1"/>
</dbReference>
<dbReference type="Pfam" id="PF08780">
    <property type="entry name" value="NTase_sub_bind"/>
    <property type="match status" value="1"/>
</dbReference>
<evidence type="ECO:0000313" key="1">
    <source>
        <dbReference type="EMBL" id="AAO90541.1"/>
    </source>
</evidence>
<dbReference type="STRING" id="227377.CBU_1021"/>
<dbReference type="GO" id="GO:0016779">
    <property type="term" value="F:nucleotidyltransferase activity"/>
    <property type="evidence" value="ECO:0007669"/>
    <property type="project" value="UniProtKB-KW"/>
</dbReference>
<dbReference type="AlphaFoldDB" id="Q83CT2"/>
<dbReference type="Proteomes" id="UP000002671">
    <property type="component" value="Chromosome"/>
</dbReference>
<dbReference type="NCBIfam" id="TIGR01987">
    <property type="entry name" value="HI0074"/>
    <property type="match status" value="1"/>
</dbReference>
<keyword evidence="1" id="KW-0808">Transferase</keyword>
<reference evidence="1 2" key="1">
    <citation type="journal article" date="2003" name="Proc. Natl. Acad. Sci. U.S.A.">
        <title>Complete genome sequence of the Q-fever pathogen, Coxiella burnetii.</title>
        <authorList>
            <person name="Seshadri R."/>
            <person name="Paulsen I.T."/>
            <person name="Eisen J.A."/>
            <person name="Read T.D."/>
            <person name="Nelson K.E."/>
            <person name="Nelson W.C."/>
            <person name="Ward N.L."/>
            <person name="Tettelin H."/>
            <person name="Davidsen T.M."/>
            <person name="Beanan M.J."/>
            <person name="Deboy R.T."/>
            <person name="Daugherty S.C."/>
            <person name="Brinkac L.M."/>
            <person name="Madupu R."/>
            <person name="Dodson R.J."/>
            <person name="Khouri H.M."/>
            <person name="Lee K.H."/>
            <person name="Carty H.A."/>
            <person name="Scanlan D."/>
            <person name="Heinzen R.A."/>
            <person name="Thompson H.A."/>
            <person name="Samuel J.E."/>
            <person name="Fraser C.M."/>
            <person name="Heidelberg J.F."/>
        </authorList>
    </citation>
    <scope>NUCLEOTIDE SEQUENCE [LARGE SCALE GENOMIC DNA]</scope>
    <source>
        <strain evidence="2">RSA 493 / Nine Mile phase I</strain>
    </source>
</reference>
<evidence type="ECO:0000313" key="2">
    <source>
        <dbReference type="Proteomes" id="UP000002671"/>
    </source>
</evidence>
<sequence length="147" mass="17085">MSRAGTKYIEVHMALDLSGLEKAVKSFEEAVDYSNNLPENIAADIVRDSVIQRFEYTYELGWKLLQRWIKLNIGPEEAEPRTKKDLFRLAAKKNLIDDPSPWFEFSEARNQVARTYNEKNAKYVYDVAIKFLPAVKVLLKELEQNND</sequence>
<dbReference type="PATRIC" id="fig|227377.7.peg.1013"/>
<dbReference type="RefSeq" id="NP_820027.1">
    <property type="nucleotide sequence ID" value="NC_002971.4"/>
</dbReference>
<reference evidence="1 2" key="2">
    <citation type="journal article" date="2009" name="Infect. Immun.">
        <title>Comparative genomics reveal extensive transposon-mediated genomic plasticity and diversity among potential effector proteins within the genus Coxiella.</title>
        <authorList>
            <person name="Beare P.A."/>
            <person name="Unsworth N."/>
            <person name="Andoh M."/>
            <person name="Voth D.E."/>
            <person name="Omsland A."/>
            <person name="Gilk S.D."/>
            <person name="Williams K.P."/>
            <person name="Sobral B.W."/>
            <person name="Kupko J.J.III."/>
            <person name="Porcella S.F."/>
            <person name="Samuel J.E."/>
            <person name="Heinzen R.A."/>
        </authorList>
    </citation>
    <scope>NUCLEOTIDE SEQUENCE [LARGE SCALE GENOMIC DNA]</scope>
    <source>
        <strain evidence="2">RSA 493 / Nine Mile phase I</strain>
    </source>
</reference>
<dbReference type="InterPro" id="IPR010235">
    <property type="entry name" value="HepT"/>
</dbReference>
<dbReference type="EMBL" id="AE016828">
    <property type="protein sequence ID" value="AAO90541.1"/>
    <property type="molecule type" value="Genomic_DNA"/>
</dbReference>
<gene>
    <name evidence="1" type="ordered locus">CBU_1021</name>
</gene>